<feature type="repeat" description="TPR" evidence="1">
    <location>
        <begin position="1198"/>
        <end position="1231"/>
    </location>
</feature>
<comment type="caution">
    <text evidence="3">The sequence shown here is derived from an EMBL/GenBank/DDBJ whole genome shotgun (WGS) entry which is preliminary data.</text>
</comment>
<evidence type="ECO:0000256" key="1">
    <source>
        <dbReference type="PROSITE-ProRule" id="PRU00339"/>
    </source>
</evidence>
<feature type="repeat" description="TPR" evidence="1">
    <location>
        <begin position="834"/>
        <end position="867"/>
    </location>
</feature>
<dbReference type="InterPro" id="IPR039340">
    <property type="entry name" value="Tfc4/TFIIIC-102/Sfc4"/>
</dbReference>
<feature type="compositionally biased region" description="Basic and acidic residues" evidence="2">
    <location>
        <begin position="898"/>
        <end position="930"/>
    </location>
</feature>
<protein>
    <recommendedName>
        <fullName evidence="5">TPR-like protein</fullName>
    </recommendedName>
</protein>
<reference evidence="3" key="1">
    <citation type="submission" date="2021-03" db="EMBL/GenBank/DDBJ databases">
        <title>Revisited historic fungal species revealed as producer of novel bioactive compounds through whole genome sequencing and comparative genomics.</title>
        <authorList>
            <person name="Vignolle G.A."/>
            <person name="Hochenegger N."/>
            <person name="Mach R.L."/>
            <person name="Mach-Aigner A.R."/>
            <person name="Javad Rahimi M."/>
            <person name="Salim K.A."/>
            <person name="Chan C.M."/>
            <person name="Lim L.B.L."/>
            <person name="Cai F."/>
            <person name="Druzhinina I.S."/>
            <person name="U'Ren J.M."/>
            <person name="Derntl C."/>
        </authorList>
    </citation>
    <scope>NUCLEOTIDE SEQUENCE</scope>
    <source>
        <strain evidence="3">TUCIM 5799</strain>
    </source>
</reference>
<feature type="repeat" description="TPR" evidence="1">
    <location>
        <begin position="796"/>
        <end position="829"/>
    </location>
</feature>
<feature type="compositionally biased region" description="Polar residues" evidence="2">
    <location>
        <begin position="33"/>
        <end position="48"/>
    </location>
</feature>
<feature type="region of interest" description="Disordered" evidence="2">
    <location>
        <begin position="1"/>
        <end position="229"/>
    </location>
</feature>
<dbReference type="InterPro" id="IPR011990">
    <property type="entry name" value="TPR-like_helical_dom_sf"/>
</dbReference>
<evidence type="ECO:0008006" key="5">
    <source>
        <dbReference type="Google" id="ProtNLM"/>
    </source>
</evidence>
<feature type="compositionally biased region" description="Polar residues" evidence="2">
    <location>
        <begin position="179"/>
        <end position="216"/>
    </location>
</feature>
<accession>A0A9P9WFU8</accession>
<dbReference type="PROSITE" id="PS50005">
    <property type="entry name" value="TPR"/>
    <property type="match status" value="3"/>
</dbReference>
<feature type="region of interest" description="Disordered" evidence="2">
    <location>
        <begin position="294"/>
        <end position="354"/>
    </location>
</feature>
<feature type="region of interest" description="Disordered" evidence="2">
    <location>
        <begin position="255"/>
        <end position="279"/>
    </location>
</feature>
<feature type="compositionally biased region" description="Basic and acidic residues" evidence="2">
    <location>
        <begin position="129"/>
        <end position="142"/>
    </location>
</feature>
<evidence type="ECO:0000313" key="4">
    <source>
        <dbReference type="Proteomes" id="UP000829685"/>
    </source>
</evidence>
<feature type="region of interest" description="Disordered" evidence="2">
    <location>
        <begin position="415"/>
        <end position="434"/>
    </location>
</feature>
<keyword evidence="1" id="KW-0802">TPR repeat</keyword>
<dbReference type="Proteomes" id="UP000829685">
    <property type="component" value="Unassembled WGS sequence"/>
</dbReference>
<dbReference type="SUPFAM" id="SSF48452">
    <property type="entry name" value="TPR-like"/>
    <property type="match status" value="2"/>
</dbReference>
<name>A0A9P9WFU8_9PEZI</name>
<dbReference type="PANTHER" id="PTHR23082">
    <property type="entry name" value="TRANSCRIPTION INITIATION FACTOR IIIC TFIIIC , POLYPEPTIDE 3-RELATED"/>
    <property type="match status" value="1"/>
</dbReference>
<proteinExistence type="predicted"/>
<feature type="compositionally biased region" description="Polar residues" evidence="2">
    <location>
        <begin position="107"/>
        <end position="116"/>
    </location>
</feature>
<evidence type="ECO:0000313" key="3">
    <source>
        <dbReference type="EMBL" id="KAI1861118.1"/>
    </source>
</evidence>
<dbReference type="SMART" id="SM00028">
    <property type="entry name" value="TPR"/>
    <property type="match status" value="6"/>
</dbReference>
<dbReference type="Gene3D" id="1.25.40.10">
    <property type="entry name" value="Tetratricopeptide repeat domain"/>
    <property type="match status" value="3"/>
</dbReference>
<dbReference type="PANTHER" id="PTHR23082:SF0">
    <property type="entry name" value="GENERAL TRANSCRIPTION FACTOR 3C POLYPEPTIDE 3"/>
    <property type="match status" value="1"/>
</dbReference>
<evidence type="ECO:0000256" key="2">
    <source>
        <dbReference type="SAM" id="MobiDB-lite"/>
    </source>
</evidence>
<dbReference type="GO" id="GO:0006383">
    <property type="term" value="P:transcription by RNA polymerase III"/>
    <property type="evidence" value="ECO:0007669"/>
    <property type="project" value="InterPro"/>
</dbReference>
<dbReference type="Pfam" id="PF13181">
    <property type="entry name" value="TPR_8"/>
    <property type="match status" value="1"/>
</dbReference>
<gene>
    <name evidence="3" type="ORF">JX265_009737</name>
</gene>
<keyword evidence="4" id="KW-1185">Reference proteome</keyword>
<dbReference type="EMBL" id="JAFIMR010000030">
    <property type="protein sequence ID" value="KAI1861118.1"/>
    <property type="molecule type" value="Genomic_DNA"/>
</dbReference>
<feature type="compositionally biased region" description="Pro residues" evidence="2">
    <location>
        <begin position="60"/>
        <end position="77"/>
    </location>
</feature>
<dbReference type="InterPro" id="IPR019734">
    <property type="entry name" value="TPR_rpt"/>
</dbReference>
<feature type="region of interest" description="Disordered" evidence="2">
    <location>
        <begin position="865"/>
        <end position="931"/>
    </location>
</feature>
<feature type="compositionally biased region" description="Polar residues" evidence="2">
    <location>
        <begin position="340"/>
        <end position="354"/>
    </location>
</feature>
<dbReference type="GO" id="GO:0000127">
    <property type="term" value="C:transcription factor TFIIIC complex"/>
    <property type="evidence" value="ECO:0007669"/>
    <property type="project" value="TreeGrafter"/>
</dbReference>
<organism evidence="3 4">
    <name type="scientific">Neoarthrinium moseri</name>
    <dbReference type="NCBI Taxonomy" id="1658444"/>
    <lineage>
        <taxon>Eukaryota</taxon>
        <taxon>Fungi</taxon>
        <taxon>Dikarya</taxon>
        <taxon>Ascomycota</taxon>
        <taxon>Pezizomycotina</taxon>
        <taxon>Sordariomycetes</taxon>
        <taxon>Xylariomycetidae</taxon>
        <taxon>Amphisphaeriales</taxon>
        <taxon>Apiosporaceae</taxon>
        <taxon>Neoarthrinium</taxon>
    </lineage>
</organism>
<feature type="compositionally biased region" description="Polar residues" evidence="2">
    <location>
        <begin position="294"/>
        <end position="323"/>
    </location>
</feature>
<feature type="compositionally biased region" description="Basic residues" evidence="2">
    <location>
        <begin position="886"/>
        <end position="897"/>
    </location>
</feature>
<feature type="compositionally biased region" description="Low complexity" evidence="2">
    <location>
        <begin position="16"/>
        <end position="25"/>
    </location>
</feature>
<sequence>MKPSLDPAYVARQIMAQSSRRSASSPPQPPSDGMSSRQDGTGKSSATQDMPVHQPLNPSILPPQGPPPEHSPAPFPSRPEVLVTPKPEETQPNASRYPEPPDVPQGYYTSPYTPSAGQPMVGAGVQPARGDRSSVSSRDRGRGSLSSSATSQRPIAPTPARNGRPVQAIAPAPSHEVQSHTLPSGNDQSSHHTPYSFQQVQAPNNVHTQAYQQSRSGMPHGAAPGQFANSNATASGQLIAQNIGAAPFHASNHESFVTSQQHSAQPYPSGTGPNVAPQSPAFQQVNQASYPTTSIGAQQPYTTYSGLHQQNGPTQFGEPQSQGAPRPVATTGPQGVQPGQAIQQTSQGMHQAQSFADNDGMQDEDQLMEEDADDLGDDLLLTMQNSASTLKGSMQSLKSLTGVASDKNLFAEFSDKQPSQRKIIKRGPRKPAEPTADVKMRLSAATSAFMSGDLDEALRQVNDAIRLNGEIHRSWDLLAEILRERGENKPSLLASVCSAHLQPKIFEVWLNCGRFALDLLEEEPEDSEDTLKIAIMTLSQAIKIQPDNIGVRQLRAALYLTRESFKLATSEYKWIVERSPDNVVALRGLADASVQLYENQRRVAKGQREIAKDAYLLCIEHVQAEYPTGASLTDIPNPFTWDDACTYIALLLHLEQFEDALKQARSLSRWLLGRQKEDFWDNLSDDREWDIGDERRKEIPEYKADEHPAACYGQGLPLRLRVNLAICRLRLDRAQDDEAMQHLEFLDPAEVSETEDGAEQSELFLEVASALYETKRLTKALPFFEPLRRQDDFLDATNLYRAGKCYLEIGDKRQAEECFTAALDFEETPTDTRVNARYELAKMYEAARKNQEALELLEEAMGIEKERDEEVAGTSGQQNGDDRRPGKPRIIRKIAPKPKLDKKPREPKERKSTGPRKPRDPNKKPREKIYRQRPLLFALDEDRRLEEERKSAYLAEQWSFIREAQDDAEDGPSEAWMEAAKALIDDFRSFKAFYPWDRYLTQMGLKKDESESATANPHLLKMAQRLRDEVDAQQSSINSRKLLETTVSYRNVDFSEWLHLFLEYALSLAHTGHFKDAYNICEAAMGANVFFENPEDKFLINITMAACAVRGMDEERCVEVARGFMATYAFSSDAFRMYAALSRLCDTTATWYADSRVQKFTLRQIKMMDSALIPADDRVKGTLDGFDPKVYPGKEMDVQLLMLYGHILFISNSFTFALNYFIRAYALDPDNLMINISIGQAYLHYALKRQSENRQQAISQGFTFLHRYYDAKLATAMTAEQRQEAHYNLARSYHAVGLTHLAAEYYRRVFVEIEGDEIGDEDLAREAAYNLQQCCLIGGDIEAMRDIADRWLVL</sequence>